<dbReference type="EMBL" id="AOFT01000006">
    <property type="protein sequence ID" value="EMR06592.1"/>
    <property type="molecule type" value="Genomic_DNA"/>
</dbReference>
<dbReference type="PANTHER" id="PTHR11365">
    <property type="entry name" value="5-OXOPROLINASE RELATED"/>
    <property type="match status" value="1"/>
</dbReference>
<reference evidence="2 3" key="1">
    <citation type="journal article" date="2013" name="Genome Announc.">
        <title>Draft Genome Sequence of Bhargavaea cecembensis Strain DSE10T, Isolated from a Deep-Sea Sediment Sample Collected at a Depth of 5,904 m from the Chagos-Laccadive Ridge System in the Indian Ocean.</title>
        <authorList>
            <person name="Shivaji S."/>
            <person name="Ara S."/>
            <person name="Begum Z."/>
            <person name="Ruth M."/>
            <person name="Singh A."/>
            <person name="Kumar Pinnaka A."/>
        </authorList>
    </citation>
    <scope>NUCLEOTIDE SEQUENCE [LARGE SCALE GENOMIC DNA]</scope>
    <source>
        <strain evidence="2 3">DSE10</strain>
    </source>
</reference>
<comment type="caution">
    <text evidence="2">The sequence shown here is derived from an EMBL/GenBank/DDBJ whole genome shotgun (WGS) entry which is preliminary data.</text>
</comment>
<protein>
    <submittedName>
        <fullName evidence="2">Acetone carboxylase alpha subunit</fullName>
        <ecNumber evidence="2">6.4.1.6</ecNumber>
    </submittedName>
</protein>
<evidence type="ECO:0000259" key="1">
    <source>
        <dbReference type="Pfam" id="PF02538"/>
    </source>
</evidence>
<dbReference type="Proteomes" id="UP000011919">
    <property type="component" value="Unassembled WGS sequence"/>
</dbReference>
<dbReference type="RefSeq" id="WP_008298722.1">
    <property type="nucleotide sequence ID" value="NZ_AOFT01000006.1"/>
</dbReference>
<dbReference type="OrthoDB" id="102473at2"/>
<dbReference type="GO" id="GO:0006749">
    <property type="term" value="P:glutathione metabolic process"/>
    <property type="evidence" value="ECO:0007669"/>
    <property type="project" value="TreeGrafter"/>
</dbReference>
<dbReference type="eggNOG" id="COG0146">
    <property type="taxonomic scope" value="Bacteria"/>
</dbReference>
<keyword evidence="2" id="KW-0436">Ligase</keyword>
<gene>
    <name evidence="2" type="primary">acxB</name>
    <name evidence="2" type="ORF">C772_01487</name>
</gene>
<evidence type="ECO:0000313" key="2">
    <source>
        <dbReference type="EMBL" id="EMR06592.1"/>
    </source>
</evidence>
<proteinExistence type="predicted"/>
<dbReference type="AlphaFoldDB" id="M7NH65"/>
<dbReference type="PANTHER" id="PTHR11365:SF23">
    <property type="entry name" value="HYPOTHETICAL 5-OXOPROLINASE (EUROFUNG)-RELATED"/>
    <property type="match status" value="1"/>
</dbReference>
<dbReference type="STRING" id="1235279.C772_01487"/>
<organism evidence="2 3">
    <name type="scientific">Bhargavaea cecembensis DSE10</name>
    <dbReference type="NCBI Taxonomy" id="1235279"/>
    <lineage>
        <taxon>Bacteria</taxon>
        <taxon>Bacillati</taxon>
        <taxon>Bacillota</taxon>
        <taxon>Bacilli</taxon>
        <taxon>Bacillales</taxon>
        <taxon>Caryophanaceae</taxon>
        <taxon>Bhargavaea</taxon>
    </lineage>
</organism>
<dbReference type="InterPro" id="IPR045079">
    <property type="entry name" value="Oxoprolinase-like"/>
</dbReference>
<evidence type="ECO:0000313" key="3">
    <source>
        <dbReference type="Proteomes" id="UP000011919"/>
    </source>
</evidence>
<dbReference type="EC" id="6.4.1.6" evidence="2"/>
<dbReference type="Pfam" id="PF02538">
    <property type="entry name" value="Hydantoinase_B"/>
    <property type="match status" value="1"/>
</dbReference>
<dbReference type="InterPro" id="IPR003692">
    <property type="entry name" value="Hydantoinase_B"/>
</dbReference>
<dbReference type="PATRIC" id="fig|1235279.3.peg.1487"/>
<dbReference type="GO" id="GO:0005829">
    <property type="term" value="C:cytosol"/>
    <property type="evidence" value="ECO:0007669"/>
    <property type="project" value="TreeGrafter"/>
</dbReference>
<sequence>MDQILVSVISNRLKSICSQMGVTIEKSAHSPLLVEGRDFSLGLYAADGTLIEQTEYIPILGYATVPGVKAIVEFFEDDVHPGDVFLHNDTYTGGNQNSDWKVVKPVFSDGELVAWTAIIGHQADVGGAVPGSYNPHATDLWQEGLRIPPLKIIERGKKRRDVWDLVFGNVRLPIVADDITAMIGGCAVGEREFLKLVDHYDIGTINHAVEEIFKSTERIAKKIIRDIPNGTYRSSIMTYDDGFDHEKEMNIDVAIHVTDEHMTFDFTGTHEQTKGYVNAPLPVTVSSVMIGFFMLSDQDFPHNDAIHNCIDIIVPEGTMLNPKFPAASGFGNHLSDQIVTVVMMALSEVLPERVTAGWNPQLGAIINGVDPETDEQFVDILLNGAKGGSGGTHEANGFDHIGLIASGGALAAQDPEMFEITLPLFLKKYEYATDSAGAGQWRGGFGVETVFEINSPGAQLSVFGDGESPNSVAKGLLGGTDGAANLIELEYPNGEQYRSKMKDLISDIPKGTIYRQIAGGGGGYGDPKKRPKELILKEVKQGLISPEFALKHYGVETRGLLV</sequence>
<accession>M7NH65</accession>
<dbReference type="GO" id="GO:0017168">
    <property type="term" value="F:5-oxoprolinase (ATP-hydrolyzing) activity"/>
    <property type="evidence" value="ECO:0007669"/>
    <property type="project" value="TreeGrafter"/>
</dbReference>
<keyword evidence="3" id="KW-1185">Reference proteome</keyword>
<feature type="domain" description="Hydantoinase B/oxoprolinase" evidence="1">
    <location>
        <begin position="2"/>
        <end position="527"/>
    </location>
</feature>
<name>M7NH65_9BACL</name>
<dbReference type="GO" id="GO:0018710">
    <property type="term" value="F:acetone carboxylase activity"/>
    <property type="evidence" value="ECO:0007669"/>
    <property type="project" value="UniProtKB-EC"/>
</dbReference>